<dbReference type="PIRSF" id="PIRSF000362">
    <property type="entry name" value="FNR"/>
    <property type="match status" value="1"/>
</dbReference>
<reference evidence="20" key="1">
    <citation type="submission" date="2023-03" db="EMBL/GenBank/DDBJ databases">
        <authorList>
            <person name="Steffen K."/>
            <person name="Cardenas P."/>
        </authorList>
    </citation>
    <scope>NUCLEOTIDE SEQUENCE</scope>
</reference>
<dbReference type="PRINTS" id="PR00419">
    <property type="entry name" value="ADXRDTASE"/>
</dbReference>
<dbReference type="InterPro" id="IPR055275">
    <property type="entry name" value="Ferredox_Rdtase"/>
</dbReference>
<evidence type="ECO:0000256" key="5">
    <source>
        <dbReference type="ARBA" id="ARBA00013219"/>
    </source>
</evidence>
<dbReference type="Proteomes" id="UP001174909">
    <property type="component" value="Unassembled WGS sequence"/>
</dbReference>
<dbReference type="Gene3D" id="3.40.50.720">
    <property type="entry name" value="NAD(P)-binding Rossmann-like Domain"/>
    <property type="match status" value="1"/>
</dbReference>
<evidence type="ECO:0000259" key="19">
    <source>
        <dbReference type="Pfam" id="PF07992"/>
    </source>
</evidence>
<keyword evidence="7" id="KW-0813">Transport</keyword>
<dbReference type="AlphaFoldDB" id="A0AA35TV85"/>
<evidence type="ECO:0000256" key="15">
    <source>
        <dbReference type="ARBA" id="ARBA00048933"/>
    </source>
</evidence>
<evidence type="ECO:0000256" key="17">
    <source>
        <dbReference type="PIRSR" id="PIRSR000362-1"/>
    </source>
</evidence>
<evidence type="ECO:0000256" key="14">
    <source>
        <dbReference type="ARBA" id="ARBA00023128"/>
    </source>
</evidence>
<protein>
    <recommendedName>
        <fullName evidence="6 16">NADPH:adrenodoxin oxidoreductase, mitochondrial</fullName>
        <ecNumber evidence="5 16">1.18.1.6</ecNumber>
    </recommendedName>
</protein>
<dbReference type="SUPFAM" id="SSF51971">
    <property type="entry name" value="Nucleotide-binding domain"/>
    <property type="match status" value="2"/>
</dbReference>
<comment type="pathway">
    <text evidence="3">Steroid metabolism; cholesterol metabolism.</text>
</comment>
<evidence type="ECO:0000256" key="6">
    <source>
        <dbReference type="ARBA" id="ARBA00016287"/>
    </source>
</evidence>
<dbReference type="EC" id="1.18.1.6" evidence="5 16"/>
<feature type="binding site" evidence="17">
    <location>
        <position position="385"/>
    </location>
    <ligand>
        <name>FAD</name>
        <dbReference type="ChEBI" id="CHEBI:57692"/>
    </ligand>
</feature>
<evidence type="ECO:0000256" key="16">
    <source>
        <dbReference type="PIRNR" id="PIRNR000362"/>
    </source>
</evidence>
<evidence type="ECO:0000256" key="10">
    <source>
        <dbReference type="ARBA" id="ARBA00022857"/>
    </source>
</evidence>
<feature type="binding site" evidence="18">
    <location>
        <begin position="211"/>
        <end position="212"/>
    </location>
    <ligand>
        <name>NADP(+)</name>
        <dbReference type="ChEBI" id="CHEBI:58349"/>
    </ligand>
</feature>
<dbReference type="GO" id="GO:0005739">
    <property type="term" value="C:mitochondrion"/>
    <property type="evidence" value="ECO:0007669"/>
    <property type="project" value="UniProtKB-SubCell"/>
</dbReference>
<evidence type="ECO:0000256" key="11">
    <source>
        <dbReference type="ARBA" id="ARBA00022946"/>
    </source>
</evidence>
<feature type="binding site" evidence="17">
    <location>
        <position position="31"/>
    </location>
    <ligand>
        <name>FAD</name>
        <dbReference type="ChEBI" id="CHEBI:57692"/>
    </ligand>
</feature>
<keyword evidence="12" id="KW-0249">Electron transport</keyword>
<evidence type="ECO:0000256" key="2">
    <source>
        <dbReference type="ARBA" id="ARBA00004173"/>
    </source>
</evidence>
<evidence type="ECO:0000256" key="1">
    <source>
        <dbReference type="ARBA" id="ARBA00001974"/>
    </source>
</evidence>
<comment type="subcellular location">
    <subcellularLocation>
        <location evidence="2 16">Mitochondrion</location>
    </subcellularLocation>
</comment>
<keyword evidence="10 16" id="KW-0521">NADP</keyword>
<feature type="domain" description="FAD/NAD(P)-binding" evidence="19">
    <location>
        <begin position="22"/>
        <end position="178"/>
    </location>
</feature>
<comment type="catalytic activity">
    <reaction evidence="15 16">
        <text>2 reduced [adrenodoxin] + NADP(+) + H(+) = 2 oxidized [adrenodoxin] + NADPH</text>
        <dbReference type="Rhea" id="RHEA:42312"/>
        <dbReference type="Rhea" id="RHEA-COMP:9998"/>
        <dbReference type="Rhea" id="RHEA-COMP:9999"/>
        <dbReference type="ChEBI" id="CHEBI:15378"/>
        <dbReference type="ChEBI" id="CHEBI:33737"/>
        <dbReference type="ChEBI" id="CHEBI:33738"/>
        <dbReference type="ChEBI" id="CHEBI:57783"/>
        <dbReference type="ChEBI" id="CHEBI:58349"/>
        <dbReference type="EC" id="1.18.1.6"/>
    </reaction>
</comment>
<evidence type="ECO:0000256" key="4">
    <source>
        <dbReference type="ARBA" id="ARBA00008312"/>
    </source>
</evidence>
<dbReference type="FunFam" id="3.50.50.60:FF:000036">
    <property type="entry name" value="NADPH:adrenodoxin oxidoreductase, mitochondrial"/>
    <property type="match status" value="1"/>
</dbReference>
<dbReference type="InterPro" id="IPR021163">
    <property type="entry name" value="Ferredox_Rdtase_adrenod"/>
</dbReference>
<keyword evidence="21" id="KW-1185">Reference proteome</keyword>
<evidence type="ECO:0000256" key="3">
    <source>
        <dbReference type="ARBA" id="ARBA00004731"/>
    </source>
</evidence>
<dbReference type="Gene3D" id="3.50.50.60">
    <property type="entry name" value="FAD/NAD(P)-binding domain"/>
    <property type="match status" value="1"/>
</dbReference>
<evidence type="ECO:0000313" key="20">
    <source>
        <dbReference type="EMBL" id="CAI8055100.1"/>
    </source>
</evidence>
<accession>A0AA35TV85</accession>
<evidence type="ECO:0000256" key="13">
    <source>
        <dbReference type="ARBA" id="ARBA00023002"/>
    </source>
</evidence>
<evidence type="ECO:0000256" key="12">
    <source>
        <dbReference type="ARBA" id="ARBA00022982"/>
    </source>
</evidence>
<proteinExistence type="inferred from homology"/>
<comment type="similarity">
    <text evidence="4 16">Belongs to the ferredoxin--NADP reductase type 1 family.</text>
</comment>
<keyword evidence="14 16" id="KW-0496">Mitochondrion</keyword>
<dbReference type="Pfam" id="PF07992">
    <property type="entry name" value="Pyr_redox_2"/>
    <property type="match status" value="1"/>
</dbReference>
<feature type="binding site" evidence="18">
    <location>
        <begin position="167"/>
        <end position="170"/>
    </location>
    <ligand>
        <name>NADP(+)</name>
        <dbReference type="ChEBI" id="CHEBI:58349"/>
    </ligand>
</feature>
<comment type="caution">
    <text evidence="20">The sequence shown here is derived from an EMBL/GenBank/DDBJ whole genome shotgun (WGS) entry which is preliminary data.</text>
</comment>
<feature type="binding site" evidence="17">
    <location>
        <position position="96"/>
    </location>
    <ligand>
        <name>FAD</name>
        <dbReference type="ChEBI" id="CHEBI:57692"/>
    </ligand>
</feature>
<evidence type="ECO:0000256" key="8">
    <source>
        <dbReference type="ARBA" id="ARBA00022630"/>
    </source>
</evidence>
<keyword evidence="13 16" id="KW-0560">Oxidoreductase</keyword>
<evidence type="ECO:0000256" key="9">
    <source>
        <dbReference type="ARBA" id="ARBA00022827"/>
    </source>
</evidence>
<comment type="cofactor">
    <cofactor evidence="1 16 17">
        <name>FAD</name>
        <dbReference type="ChEBI" id="CHEBI:57692"/>
    </cofactor>
</comment>
<feature type="binding site" evidence="17">
    <location>
        <position position="60"/>
    </location>
    <ligand>
        <name>FAD</name>
        <dbReference type="ChEBI" id="CHEBI:57692"/>
    </ligand>
</feature>
<dbReference type="PANTHER" id="PTHR48467">
    <property type="entry name" value="GLUTAMATE SYNTHASE 1 [NADH], CHLOROPLASTIC-LIKE"/>
    <property type="match status" value="1"/>
</dbReference>
<keyword evidence="8 16" id="KW-0285">Flavoprotein</keyword>
<feature type="binding site" evidence="18">
    <location>
        <position position="392"/>
    </location>
    <ligand>
        <name>NADP(+)</name>
        <dbReference type="ChEBI" id="CHEBI:58349"/>
    </ligand>
</feature>
<dbReference type="EMBL" id="CASHTH010004246">
    <property type="protein sequence ID" value="CAI8055100.1"/>
    <property type="molecule type" value="Genomic_DNA"/>
</dbReference>
<dbReference type="InterPro" id="IPR036188">
    <property type="entry name" value="FAD/NAD-bd_sf"/>
</dbReference>
<feature type="binding site" evidence="17">
    <location>
        <begin position="392"/>
        <end position="394"/>
    </location>
    <ligand>
        <name>FAD</name>
        <dbReference type="ChEBI" id="CHEBI:57692"/>
    </ligand>
</feature>
<evidence type="ECO:0000256" key="18">
    <source>
        <dbReference type="PIRSR" id="PIRSR000362-2"/>
    </source>
</evidence>
<gene>
    <name evidence="20" type="ORF">GBAR_LOCUS30081</name>
</gene>
<evidence type="ECO:0000313" key="21">
    <source>
        <dbReference type="Proteomes" id="UP001174909"/>
    </source>
</evidence>
<organism evidence="20 21">
    <name type="scientific">Geodia barretti</name>
    <name type="common">Barrett's horny sponge</name>
    <dbReference type="NCBI Taxonomy" id="519541"/>
    <lineage>
        <taxon>Eukaryota</taxon>
        <taxon>Metazoa</taxon>
        <taxon>Porifera</taxon>
        <taxon>Demospongiae</taxon>
        <taxon>Heteroscleromorpha</taxon>
        <taxon>Tetractinellida</taxon>
        <taxon>Astrophorina</taxon>
        <taxon>Geodiidae</taxon>
        <taxon>Geodia</taxon>
    </lineage>
</organism>
<name>A0AA35TV85_GEOBA</name>
<dbReference type="InterPro" id="IPR023753">
    <property type="entry name" value="FAD/NAD-binding_dom"/>
</dbReference>
<keyword evidence="11" id="KW-0809">Transit peptide</keyword>
<evidence type="ECO:0000256" key="7">
    <source>
        <dbReference type="ARBA" id="ARBA00022448"/>
    </source>
</evidence>
<feature type="binding site" evidence="18">
    <location>
        <position position="223"/>
    </location>
    <ligand>
        <name>NADP(+)</name>
        <dbReference type="ChEBI" id="CHEBI:58349"/>
    </ligand>
</feature>
<sequence>MLLTVACCRFASSTASSTGPLRVCVIGSGPAGFYTAHQLVKRIDDVHVDILDKFPVPFGLVRFGVAPDHPEIKNCINQFTVLARKEQCRFIGNVGLGQDVGLAQLRPHYHAVVLAYGAEEDKELGIPGEDTPGVYSARSFVGWYNGLPEHRQLDPDLSGEVGVVIGHGNVALDVARMLLTPVSRLKTTDMCTHAIEALARSRVKQVRLVGRRGPLQVAFTIKELREMTKLPHCSTLIDPSYFHSIKSLLSELPRPRRRITELMLSVAENRYDYRGDKRPAGGKEWGLSFLRSPVEIVSSPTTGRLDSLRLEINKLQGTWDSAKVVPTGEFEDMECDLAIRSIGYKTVRVGRDVPCDPVTGIVPNVAGRVLDRNKSYIRGLYCSGWVKTGPVGVILTTMNKAYETAEVIQEDFRSGTLPEPERGDILEKLNNELGVDTVSFSDWENIDRHEVREGEKKGKPREKIVDLTQMMDIVHKSR</sequence>
<dbReference type="PANTHER" id="PTHR48467:SF1">
    <property type="entry name" value="GLUTAMATE SYNTHASE 1 [NADH], CHLOROPLASTIC-LIKE"/>
    <property type="match status" value="1"/>
</dbReference>
<dbReference type="GO" id="GO:0016491">
    <property type="term" value="F:oxidoreductase activity"/>
    <property type="evidence" value="ECO:0007669"/>
    <property type="project" value="UniProtKB-KW"/>
</dbReference>
<keyword evidence="9 16" id="KW-0274">FAD</keyword>